<reference evidence="2" key="1">
    <citation type="submission" date="2015-05" db="EMBL/GenBank/DDBJ databases">
        <authorList>
            <consortium name="Pathogen Informatics"/>
        </authorList>
    </citation>
    <scope>NUCLEOTIDE SEQUENCE [LARGE SCALE GENOMIC DNA]</scope>
    <source>
        <strain evidence="2">L1-83</strain>
    </source>
</reference>
<dbReference type="InterPro" id="IPR029052">
    <property type="entry name" value="Metallo-depent_PP-like"/>
</dbReference>
<proteinExistence type="predicted"/>
<organism evidence="1 2">
    <name type="scientific">Roseburia inulinivorans</name>
    <dbReference type="NCBI Taxonomy" id="360807"/>
    <lineage>
        <taxon>Bacteria</taxon>
        <taxon>Bacillati</taxon>
        <taxon>Bacillota</taxon>
        <taxon>Clostridia</taxon>
        <taxon>Lachnospirales</taxon>
        <taxon>Lachnospiraceae</taxon>
        <taxon>Roseburia</taxon>
    </lineage>
</organism>
<dbReference type="EMBL" id="CVRS01000131">
    <property type="protein sequence ID" value="CRL43369.1"/>
    <property type="molecule type" value="Genomic_DNA"/>
</dbReference>
<evidence type="ECO:0000313" key="2">
    <source>
        <dbReference type="Proteomes" id="UP000049828"/>
    </source>
</evidence>
<dbReference type="Proteomes" id="UP000049828">
    <property type="component" value="Unassembled WGS sequence"/>
</dbReference>
<name>A0A0M6X1Q6_9FIRM</name>
<evidence type="ECO:0000313" key="1">
    <source>
        <dbReference type="EMBL" id="CRL43369.1"/>
    </source>
</evidence>
<dbReference type="AlphaFoldDB" id="A0A0M6X1Q6"/>
<sequence length="40" mass="4680">MNLYISDLHFGHKNVILFEHRPFSDVDTMDHGPMSRFSTS</sequence>
<gene>
    <name evidence="1" type="ORF">RIL183_09831</name>
</gene>
<accession>A0A0M6X1Q6</accession>
<protein>
    <recommendedName>
        <fullName evidence="3">Phosphoesterase</fullName>
    </recommendedName>
</protein>
<dbReference type="STRING" id="360807.ERS852392_02032"/>
<keyword evidence="2" id="KW-1185">Reference proteome</keyword>
<dbReference type="Gene3D" id="3.60.21.10">
    <property type="match status" value="1"/>
</dbReference>
<evidence type="ECO:0008006" key="3">
    <source>
        <dbReference type="Google" id="ProtNLM"/>
    </source>
</evidence>